<comment type="caution">
    <text evidence="4">The sequence shown here is derived from an EMBL/GenBank/DDBJ whole genome shotgun (WGS) entry which is preliminary data.</text>
</comment>
<reference evidence="4 5" key="1">
    <citation type="submission" date="2014-08" db="EMBL/GenBank/DDBJ databases">
        <title>Clostridium innocuum, an unnegligible vancomycin-resistant pathogen causing extra-intestinal infections.</title>
        <authorList>
            <person name="Feng Y."/>
            <person name="Chiu C.-H."/>
        </authorList>
    </citation>
    <scope>NUCLEOTIDE SEQUENCE [LARGE SCALE GENOMIC DNA]</scope>
    <source>
        <strain evidence="4 5">AN88</strain>
    </source>
</reference>
<feature type="chain" id="PRO_5001947330" description="YHYH domain-containing protein" evidence="3">
    <location>
        <begin position="25"/>
        <end position="333"/>
    </location>
</feature>
<gene>
    <name evidence="4" type="ORF">CIAN88_03785</name>
</gene>
<evidence type="ECO:0000256" key="3">
    <source>
        <dbReference type="SAM" id="SignalP"/>
    </source>
</evidence>
<sequence length="333" mass="37196">MRKLLAFATVALLLVLPTSTSIQAHPGRTDSNGCHTCRTNCEKWGLAYGEYHCHNGGGTSSSGGTSAPSTNGSSTPSPSTPQPVQEAKPKVEVPAQPKIDYAKEGATDGYSFKMKNPDKTLEDVTYTYSQKAYKTAFNKSFEKAETELMNNSSSLAETNGKKDALEKEAYQLKKLPSKIIKNEYIEYYKTAYDDAEQKVKTVLQDTAEYNAYEYVYNDKKISDVEDYNLKKFKAIYKEAYDTSVKSYEKEKKQLLQLAKDNGKKDGEEGEDQNLDFLDAVKDTAFYPAAKEAYEEAYEKNKKEGSLLIGMAATAVLILGVYLFIKKLRNRKKA</sequence>
<dbReference type="EMBL" id="JQIF01000016">
    <property type="protein sequence ID" value="KGJ54469.1"/>
    <property type="molecule type" value="Genomic_DNA"/>
</dbReference>
<evidence type="ECO:0008006" key="6">
    <source>
        <dbReference type="Google" id="ProtNLM"/>
    </source>
</evidence>
<dbReference type="RefSeq" id="WP_044904130.1">
    <property type="nucleotide sequence ID" value="NZ_JQIF01000016.1"/>
</dbReference>
<keyword evidence="2" id="KW-0812">Transmembrane</keyword>
<evidence type="ECO:0000313" key="5">
    <source>
        <dbReference type="Proteomes" id="UP000030008"/>
    </source>
</evidence>
<dbReference type="AlphaFoldDB" id="A0A099I915"/>
<evidence type="ECO:0000256" key="2">
    <source>
        <dbReference type="SAM" id="Phobius"/>
    </source>
</evidence>
<dbReference type="Proteomes" id="UP000030008">
    <property type="component" value="Unassembled WGS sequence"/>
</dbReference>
<evidence type="ECO:0000256" key="1">
    <source>
        <dbReference type="SAM" id="MobiDB-lite"/>
    </source>
</evidence>
<organism evidence="4 5">
    <name type="scientific">Clostridium innocuum</name>
    <dbReference type="NCBI Taxonomy" id="1522"/>
    <lineage>
        <taxon>Bacteria</taxon>
        <taxon>Bacillati</taxon>
        <taxon>Bacillota</taxon>
        <taxon>Clostridia</taxon>
        <taxon>Eubacteriales</taxon>
        <taxon>Clostridiaceae</taxon>
        <taxon>Clostridium</taxon>
    </lineage>
</organism>
<protein>
    <recommendedName>
        <fullName evidence="6">YHYH domain-containing protein</fullName>
    </recommendedName>
</protein>
<keyword evidence="3" id="KW-0732">Signal</keyword>
<feature type="transmembrane region" description="Helical" evidence="2">
    <location>
        <begin position="306"/>
        <end position="324"/>
    </location>
</feature>
<proteinExistence type="predicted"/>
<feature type="compositionally biased region" description="Low complexity" evidence="1">
    <location>
        <begin position="62"/>
        <end position="77"/>
    </location>
</feature>
<keyword evidence="2" id="KW-1133">Transmembrane helix</keyword>
<keyword evidence="2" id="KW-0472">Membrane</keyword>
<feature type="signal peptide" evidence="3">
    <location>
        <begin position="1"/>
        <end position="24"/>
    </location>
</feature>
<feature type="region of interest" description="Disordered" evidence="1">
    <location>
        <begin position="59"/>
        <end position="96"/>
    </location>
</feature>
<dbReference type="NCBIfam" id="NF033223">
    <property type="entry name" value="YHYH_alt"/>
    <property type="match status" value="1"/>
</dbReference>
<dbReference type="InterPro" id="IPR047773">
    <property type="entry name" value="YHYH_dom_bact"/>
</dbReference>
<accession>A0A099I915</accession>
<evidence type="ECO:0000313" key="4">
    <source>
        <dbReference type="EMBL" id="KGJ54469.1"/>
    </source>
</evidence>
<name>A0A099I915_CLOIN</name>